<comment type="caution">
    <text evidence="1">The sequence shown here is derived from an EMBL/GenBank/DDBJ whole genome shotgun (WGS) entry which is preliminary data.</text>
</comment>
<name>A0ABU8WCL5_9BURK</name>
<evidence type="ECO:0000313" key="2">
    <source>
        <dbReference type="Proteomes" id="UP001385892"/>
    </source>
</evidence>
<dbReference type="EMBL" id="JBBKZT010000001">
    <property type="protein sequence ID" value="MEJ8845252.1"/>
    <property type="molecule type" value="Genomic_DNA"/>
</dbReference>
<keyword evidence="2" id="KW-1185">Reference proteome</keyword>
<evidence type="ECO:0008006" key="3">
    <source>
        <dbReference type="Google" id="ProtNLM"/>
    </source>
</evidence>
<protein>
    <recommendedName>
        <fullName evidence="3">Lipoprotein</fullName>
    </recommendedName>
</protein>
<dbReference type="RefSeq" id="WP_340340431.1">
    <property type="nucleotide sequence ID" value="NZ_JBBKZT010000001.1"/>
</dbReference>
<dbReference type="Proteomes" id="UP001385892">
    <property type="component" value="Unassembled WGS sequence"/>
</dbReference>
<gene>
    <name evidence="1" type="ORF">WKW82_01225</name>
</gene>
<accession>A0ABU8WCL5</accession>
<reference evidence="1 2" key="1">
    <citation type="submission" date="2024-03" db="EMBL/GenBank/DDBJ databases">
        <title>Novel species of the genus Variovorax.</title>
        <authorList>
            <person name="Liu Q."/>
            <person name="Xin Y.-H."/>
        </authorList>
    </citation>
    <scope>NUCLEOTIDE SEQUENCE [LARGE SCALE GENOMIC DNA]</scope>
    <source>
        <strain evidence="1 2">KACC 18900</strain>
    </source>
</reference>
<sequence length="235" mass="26074">MTGAALTGACALLMGCATRTDMAFKNDADVLKGDSKPVYLMTVTLRNNFKPDYQPKLEEVNVKRDGGRQQPDERLDFRIDFKSMVDLKDAYDTTRPSSYFVRMELAPGSYEIKGLTSRTRTFWIDGLFQTPLNSPLKVDTPGVYYLGHVEASVRQRVGNEFPAGPATPLIDQVVAGASPGTFVVKISDQFEQDEPAFRKRFPALNDVPITKAILPPFDRAKAQANFMPFGARPAK</sequence>
<organism evidence="1 2">
    <name type="scientific">Variovorax rhizosphaerae</name>
    <dbReference type="NCBI Taxonomy" id="1836200"/>
    <lineage>
        <taxon>Bacteria</taxon>
        <taxon>Pseudomonadati</taxon>
        <taxon>Pseudomonadota</taxon>
        <taxon>Betaproteobacteria</taxon>
        <taxon>Burkholderiales</taxon>
        <taxon>Comamonadaceae</taxon>
        <taxon>Variovorax</taxon>
    </lineage>
</organism>
<evidence type="ECO:0000313" key="1">
    <source>
        <dbReference type="EMBL" id="MEJ8845252.1"/>
    </source>
</evidence>
<proteinExistence type="predicted"/>